<evidence type="ECO:0000256" key="5">
    <source>
        <dbReference type="ARBA" id="ARBA00022912"/>
    </source>
</evidence>
<keyword evidence="8" id="KW-0472">Membrane</keyword>
<sequence length="316" mass="35085">MSSEKKSALFVCLGNICRSPIAEAVFIDCLEKRGKRDEWIVDSSAVIGYHTGKGPDHRAMETLKKFGISTYQHKARVTSTGDFKTFDYIFGMDDDNISDLQEIQRLAGNESKAKLGLLGEFDPQGEREVPDPYYNSGSAIMSATSYVMYLVLRRDLGWPMGAVCTQAAHAASAAIWLFRNDPNTEKYTSELDSMHKVTLGCDSEEEIKKIAEKLESKKIDHKVWIEDGMPVCIALKPYPKDEVKNACASHRLLGAMVARSTPDRKTNHSETENLLKFMITTLTTIMASVYMLSVGSIGLLGNFISMGIIFKKSNVA</sequence>
<evidence type="ECO:0000256" key="1">
    <source>
        <dbReference type="ARBA" id="ARBA00004496"/>
    </source>
</evidence>
<comment type="similarity">
    <text evidence="2">Belongs to the low molecular weight phosphotyrosine protein phosphatase family.</text>
</comment>
<dbReference type="PRINTS" id="PR00719">
    <property type="entry name" value="LMWPTPASE"/>
</dbReference>
<dbReference type="Pfam" id="PF01981">
    <property type="entry name" value="PTH2"/>
    <property type="match status" value="1"/>
</dbReference>
<comment type="subcellular location">
    <subcellularLocation>
        <location evidence="1">Cytoplasm</location>
    </subcellularLocation>
</comment>
<dbReference type="Gene3D" id="3.40.1490.10">
    <property type="entry name" value="Bit1"/>
    <property type="match status" value="1"/>
</dbReference>
<dbReference type="OrthoDB" id="3388at2759"/>
<evidence type="ECO:0000256" key="2">
    <source>
        <dbReference type="ARBA" id="ARBA00011063"/>
    </source>
</evidence>
<feature type="active site" description="Proton donor" evidence="7">
    <location>
        <position position="131"/>
    </location>
</feature>
<dbReference type="InterPro" id="IPR023476">
    <property type="entry name" value="Pep_tRNA_hydro_II_dom_sf"/>
</dbReference>
<comment type="catalytic activity">
    <reaction evidence="6">
        <text>an N-acyl-L-alpha-aminoacyl-tRNA + H2O = an N-acyl-L-amino acid + a tRNA + H(+)</text>
        <dbReference type="Rhea" id="RHEA:54448"/>
        <dbReference type="Rhea" id="RHEA-COMP:10123"/>
        <dbReference type="Rhea" id="RHEA-COMP:13883"/>
        <dbReference type="ChEBI" id="CHEBI:15377"/>
        <dbReference type="ChEBI" id="CHEBI:15378"/>
        <dbReference type="ChEBI" id="CHEBI:59874"/>
        <dbReference type="ChEBI" id="CHEBI:78442"/>
        <dbReference type="ChEBI" id="CHEBI:138191"/>
        <dbReference type="EC" id="3.1.1.29"/>
    </reaction>
</comment>
<dbReference type="Pfam" id="PF01451">
    <property type="entry name" value="LMWPc"/>
    <property type="match status" value="1"/>
</dbReference>
<accession>A0A9P1IQH0</accession>
<dbReference type="SMART" id="SM00226">
    <property type="entry name" value="LMWPc"/>
    <property type="match status" value="1"/>
</dbReference>
<dbReference type="EMBL" id="CANHGI010000004">
    <property type="protein sequence ID" value="CAI5449475.1"/>
    <property type="molecule type" value="Genomic_DNA"/>
</dbReference>
<comment type="caution">
    <text evidence="10">The sequence shown here is derived from an EMBL/GenBank/DDBJ whole genome shotgun (WGS) entry which is preliminary data.</text>
</comment>
<evidence type="ECO:0000256" key="3">
    <source>
        <dbReference type="ARBA" id="ARBA00022490"/>
    </source>
</evidence>
<keyword evidence="5" id="KW-0904">Protein phosphatase</keyword>
<dbReference type="GO" id="GO:0004045">
    <property type="term" value="F:peptidyl-tRNA hydrolase activity"/>
    <property type="evidence" value="ECO:0007669"/>
    <property type="project" value="UniProtKB-EC"/>
</dbReference>
<dbReference type="PANTHER" id="PTHR11717:SF7">
    <property type="entry name" value="LOW MOLECULAR WEIGHT PHOSPHOTYROSINE PROTEIN PHOSPHATASE"/>
    <property type="match status" value="1"/>
</dbReference>
<feature type="domain" description="Phosphotyrosine protein phosphatase I" evidence="9">
    <location>
        <begin position="6"/>
        <end position="162"/>
    </location>
</feature>
<dbReference type="Proteomes" id="UP001152747">
    <property type="component" value="Unassembled WGS sequence"/>
</dbReference>
<dbReference type="InterPro" id="IPR050438">
    <property type="entry name" value="LMW_PTPase"/>
</dbReference>
<name>A0A9P1IQH0_9PELO</name>
<dbReference type="InterPro" id="IPR002833">
    <property type="entry name" value="PTH2"/>
</dbReference>
<dbReference type="InterPro" id="IPR036196">
    <property type="entry name" value="Ptyr_pPase_sf"/>
</dbReference>
<evidence type="ECO:0000313" key="11">
    <source>
        <dbReference type="Proteomes" id="UP001152747"/>
    </source>
</evidence>
<keyword evidence="11" id="KW-1185">Reference proteome</keyword>
<dbReference type="SUPFAM" id="SSF102462">
    <property type="entry name" value="Peptidyl-tRNA hydrolase II"/>
    <property type="match status" value="1"/>
</dbReference>
<dbReference type="PANTHER" id="PTHR11717">
    <property type="entry name" value="LOW MOLECULAR WEIGHT PROTEIN TYROSINE PHOSPHATASE"/>
    <property type="match status" value="1"/>
</dbReference>
<keyword evidence="8" id="KW-0812">Transmembrane</keyword>
<dbReference type="GO" id="GO:0004725">
    <property type="term" value="F:protein tyrosine phosphatase activity"/>
    <property type="evidence" value="ECO:0007669"/>
    <property type="project" value="InterPro"/>
</dbReference>
<evidence type="ECO:0000256" key="8">
    <source>
        <dbReference type="SAM" id="Phobius"/>
    </source>
</evidence>
<dbReference type="CDD" id="cd16343">
    <property type="entry name" value="LMWPTP"/>
    <property type="match status" value="1"/>
</dbReference>
<dbReference type="FunFam" id="3.40.50.2300:FF:000105">
    <property type="entry name" value="Low molecular weight phosphotyrosine protein"/>
    <property type="match status" value="1"/>
</dbReference>
<feature type="transmembrane region" description="Helical" evidence="8">
    <location>
        <begin position="289"/>
        <end position="310"/>
    </location>
</feature>
<evidence type="ECO:0000259" key="9">
    <source>
        <dbReference type="SMART" id="SM00226"/>
    </source>
</evidence>
<feature type="active site" evidence="7">
    <location>
        <position position="18"/>
    </location>
</feature>
<dbReference type="Gene3D" id="3.40.50.2300">
    <property type="match status" value="1"/>
</dbReference>
<dbReference type="InterPro" id="IPR023485">
    <property type="entry name" value="Ptyr_pPase"/>
</dbReference>
<keyword evidence="8" id="KW-1133">Transmembrane helix</keyword>
<evidence type="ECO:0000313" key="10">
    <source>
        <dbReference type="EMBL" id="CAI5449475.1"/>
    </source>
</evidence>
<evidence type="ECO:0000256" key="6">
    <source>
        <dbReference type="ARBA" id="ARBA00048707"/>
    </source>
</evidence>
<dbReference type="GO" id="GO:0005737">
    <property type="term" value="C:cytoplasm"/>
    <property type="evidence" value="ECO:0007669"/>
    <property type="project" value="UniProtKB-SubCell"/>
</dbReference>
<evidence type="ECO:0000256" key="7">
    <source>
        <dbReference type="PIRSR" id="PIRSR617867-1"/>
    </source>
</evidence>
<organism evidence="10 11">
    <name type="scientific">Caenorhabditis angaria</name>
    <dbReference type="NCBI Taxonomy" id="860376"/>
    <lineage>
        <taxon>Eukaryota</taxon>
        <taxon>Metazoa</taxon>
        <taxon>Ecdysozoa</taxon>
        <taxon>Nematoda</taxon>
        <taxon>Chromadorea</taxon>
        <taxon>Rhabditida</taxon>
        <taxon>Rhabditina</taxon>
        <taxon>Rhabditomorpha</taxon>
        <taxon>Rhabditoidea</taxon>
        <taxon>Rhabditidae</taxon>
        <taxon>Peloderinae</taxon>
        <taxon>Caenorhabditis</taxon>
    </lineage>
</organism>
<keyword evidence="4" id="KW-0378">Hydrolase</keyword>
<dbReference type="InterPro" id="IPR017867">
    <property type="entry name" value="Tyr_phospatase_low_mol_wt"/>
</dbReference>
<keyword evidence="3" id="KW-0963">Cytoplasm</keyword>
<gene>
    <name evidence="10" type="ORF">CAMP_LOCUS12112</name>
</gene>
<evidence type="ECO:0000256" key="4">
    <source>
        <dbReference type="ARBA" id="ARBA00022801"/>
    </source>
</evidence>
<proteinExistence type="inferred from homology"/>
<reference evidence="10" key="1">
    <citation type="submission" date="2022-11" db="EMBL/GenBank/DDBJ databases">
        <authorList>
            <person name="Kikuchi T."/>
        </authorList>
    </citation>
    <scope>NUCLEOTIDE SEQUENCE</scope>
    <source>
        <strain evidence="10">PS1010</strain>
    </source>
</reference>
<protein>
    <recommendedName>
        <fullName evidence="9">Phosphotyrosine protein phosphatase I domain-containing protein</fullName>
    </recommendedName>
</protein>
<dbReference type="AlphaFoldDB" id="A0A9P1IQH0"/>
<feature type="active site" description="Nucleophile" evidence="7">
    <location>
        <position position="12"/>
    </location>
</feature>
<dbReference type="SUPFAM" id="SSF52788">
    <property type="entry name" value="Phosphotyrosine protein phosphatases I"/>
    <property type="match status" value="1"/>
</dbReference>